<feature type="compositionally biased region" description="Low complexity" evidence="1">
    <location>
        <begin position="318"/>
        <end position="329"/>
    </location>
</feature>
<dbReference type="OrthoDB" id="292013at2"/>
<reference evidence="4 5" key="1">
    <citation type="submission" date="2016-07" db="EMBL/GenBank/DDBJ databases">
        <title>Draft genome sequence of Prauserella muralis DSM 45305, isolated from a mould-covered wall in an indoor environment.</title>
        <authorList>
            <person name="Ruckert C."/>
            <person name="Albersmeier A."/>
            <person name="Jiang C.-L."/>
            <person name="Jiang Y."/>
            <person name="Kalinowski J."/>
            <person name="Schneider O."/>
            <person name="Winkler A."/>
            <person name="Zotchev S.B."/>
        </authorList>
    </citation>
    <scope>NUCLEOTIDE SEQUENCE [LARGE SCALE GENOMIC DNA]</scope>
    <source>
        <strain evidence="4 5">DSM 45305</strain>
    </source>
</reference>
<keyword evidence="4" id="KW-0255">Endonuclease</keyword>
<keyword evidence="2" id="KW-0732">Signal</keyword>
<dbReference type="AlphaFoldDB" id="A0A2V4AIC3"/>
<feature type="domain" description="Endonuclease/exonuclease/phosphatase" evidence="3">
    <location>
        <begin position="38"/>
        <end position="389"/>
    </location>
</feature>
<keyword evidence="4" id="KW-0378">Hydrolase</keyword>
<proteinExistence type="predicted"/>
<dbReference type="InterPro" id="IPR005135">
    <property type="entry name" value="Endo/exonuclease/phosphatase"/>
</dbReference>
<dbReference type="GO" id="GO:0004519">
    <property type="term" value="F:endonuclease activity"/>
    <property type="evidence" value="ECO:0007669"/>
    <property type="project" value="UniProtKB-KW"/>
</dbReference>
<protein>
    <submittedName>
        <fullName evidence="4">Endonuclease</fullName>
    </submittedName>
</protein>
<dbReference type="InterPro" id="IPR036691">
    <property type="entry name" value="Endo/exonu/phosph_ase_sf"/>
</dbReference>
<dbReference type="RefSeq" id="WP_112285601.1">
    <property type="nucleotide sequence ID" value="NZ_MASW01000007.1"/>
</dbReference>
<organism evidence="4 5">
    <name type="scientific">Prauserella muralis</name>
    <dbReference type="NCBI Taxonomy" id="588067"/>
    <lineage>
        <taxon>Bacteria</taxon>
        <taxon>Bacillati</taxon>
        <taxon>Actinomycetota</taxon>
        <taxon>Actinomycetes</taxon>
        <taxon>Pseudonocardiales</taxon>
        <taxon>Pseudonocardiaceae</taxon>
        <taxon>Prauserella</taxon>
    </lineage>
</organism>
<dbReference type="SUPFAM" id="SSF56219">
    <property type="entry name" value="DNase I-like"/>
    <property type="match status" value="1"/>
</dbReference>
<sequence>MPRLRRWPTLLAAALLAAAAVPAAAAPAGPPPEVRFATFNASLNRAAEGALLADLSTPGDAQAREVAEVIQRVRPDVLLVNEFDYVPHNAAADAFRDNYLEIGQNGARPIDYPYAFTAPVNTGVPTGFDLDRNGTVGGGNDAHGFGGFEGQYGMLVLSKYPIDTARVRTFQRFLWKDLPGALLPDDPATPEPADWYAPEVLDVLRLSSKSHWDVPVRVHGRTVHLLAAHPTPPTFDGAEDRNGTRNHDEIRFWADYVTPGQGRYLYDDQGRRGGLRAGERFVVAGDYNADPVDGDSVAGAAGQLLRAPRVHDTRPASQGGAVAAEEQGGANTGHEGSPWLDTADFNDQAPGNLRVDYVLPSRGLVAVGDGVFWPVPGSPLARLNDASDHHLVRVDVLVP</sequence>
<feature type="region of interest" description="Disordered" evidence="1">
    <location>
        <begin position="308"/>
        <end position="339"/>
    </location>
</feature>
<evidence type="ECO:0000256" key="2">
    <source>
        <dbReference type="SAM" id="SignalP"/>
    </source>
</evidence>
<gene>
    <name evidence="4" type="ORF">BAY60_30950</name>
</gene>
<evidence type="ECO:0000313" key="5">
    <source>
        <dbReference type="Proteomes" id="UP000249915"/>
    </source>
</evidence>
<evidence type="ECO:0000256" key="1">
    <source>
        <dbReference type="SAM" id="MobiDB-lite"/>
    </source>
</evidence>
<feature type="signal peptide" evidence="2">
    <location>
        <begin position="1"/>
        <end position="25"/>
    </location>
</feature>
<dbReference type="Pfam" id="PF03372">
    <property type="entry name" value="Exo_endo_phos"/>
    <property type="match status" value="1"/>
</dbReference>
<comment type="caution">
    <text evidence="4">The sequence shown here is derived from an EMBL/GenBank/DDBJ whole genome shotgun (WGS) entry which is preliminary data.</text>
</comment>
<name>A0A2V4AIC3_9PSEU</name>
<dbReference type="Proteomes" id="UP000249915">
    <property type="component" value="Unassembled WGS sequence"/>
</dbReference>
<dbReference type="EMBL" id="MASW01000007">
    <property type="protein sequence ID" value="PXY19692.1"/>
    <property type="molecule type" value="Genomic_DNA"/>
</dbReference>
<keyword evidence="4" id="KW-0540">Nuclease</keyword>
<evidence type="ECO:0000259" key="3">
    <source>
        <dbReference type="Pfam" id="PF03372"/>
    </source>
</evidence>
<dbReference type="Gene3D" id="3.60.10.10">
    <property type="entry name" value="Endonuclease/exonuclease/phosphatase"/>
    <property type="match status" value="1"/>
</dbReference>
<evidence type="ECO:0000313" key="4">
    <source>
        <dbReference type="EMBL" id="PXY19692.1"/>
    </source>
</evidence>
<feature type="chain" id="PRO_5044239421" evidence="2">
    <location>
        <begin position="26"/>
        <end position="399"/>
    </location>
</feature>
<keyword evidence="5" id="KW-1185">Reference proteome</keyword>
<accession>A0A2V4AIC3</accession>